<feature type="domain" description="Integrase catalytic" evidence="12">
    <location>
        <begin position="1115"/>
        <end position="1279"/>
    </location>
</feature>
<dbReference type="EMBL" id="DP000009">
    <property type="protein sequence ID" value="ABF96573.1"/>
    <property type="molecule type" value="Genomic_DNA"/>
</dbReference>
<dbReference type="GO" id="GO:0003964">
    <property type="term" value="F:RNA-directed DNA polymerase activity"/>
    <property type="evidence" value="ECO:0007669"/>
    <property type="project" value="UniProtKB-KW"/>
</dbReference>
<keyword evidence="9" id="KW-0238">DNA-binding</keyword>
<dbReference type="PROSITE" id="PS50994">
    <property type="entry name" value="INTEGRASE"/>
    <property type="match status" value="1"/>
</dbReference>
<dbReference type="SUPFAM" id="SSF54160">
    <property type="entry name" value="Chromo domain-like"/>
    <property type="match status" value="1"/>
</dbReference>
<feature type="compositionally biased region" description="Low complexity" evidence="11">
    <location>
        <begin position="86"/>
        <end position="105"/>
    </location>
</feature>
<dbReference type="GO" id="GO:0004190">
    <property type="term" value="F:aspartic-type endopeptidase activity"/>
    <property type="evidence" value="ECO:0007669"/>
    <property type="project" value="UniProtKB-KW"/>
</dbReference>
<dbReference type="Pfam" id="PF17921">
    <property type="entry name" value="Integrase_H2C2"/>
    <property type="match status" value="1"/>
</dbReference>
<organism evidence="13">
    <name type="scientific">Oryza sativa subsp. japonica</name>
    <name type="common">Rice</name>
    <dbReference type="NCBI Taxonomy" id="39947"/>
    <lineage>
        <taxon>Eukaryota</taxon>
        <taxon>Viridiplantae</taxon>
        <taxon>Streptophyta</taxon>
        <taxon>Embryophyta</taxon>
        <taxon>Tracheophyta</taxon>
        <taxon>Spermatophyta</taxon>
        <taxon>Magnoliopsida</taxon>
        <taxon>Liliopsida</taxon>
        <taxon>Poales</taxon>
        <taxon>Poaceae</taxon>
        <taxon>BOP clade</taxon>
        <taxon>Oryzoideae</taxon>
        <taxon>Oryzeae</taxon>
        <taxon>Oryzinae</taxon>
        <taxon>Oryza</taxon>
        <taxon>Oryza sativa</taxon>
    </lineage>
</organism>
<evidence type="ECO:0000256" key="4">
    <source>
        <dbReference type="ARBA" id="ARBA00022801"/>
    </source>
</evidence>
<proteinExistence type="predicted"/>
<dbReference type="InterPro" id="IPR012337">
    <property type="entry name" value="RNaseH-like_sf"/>
</dbReference>
<evidence type="ECO:0000256" key="6">
    <source>
        <dbReference type="ARBA" id="ARBA00022908"/>
    </source>
</evidence>
<dbReference type="InterPro" id="IPR050951">
    <property type="entry name" value="Retrovirus_Pol_polyprotein"/>
</dbReference>
<dbReference type="GO" id="GO:0003887">
    <property type="term" value="F:DNA-directed DNA polymerase activity"/>
    <property type="evidence" value="ECO:0007669"/>
    <property type="project" value="UniProtKB-KW"/>
</dbReference>
<feature type="region of interest" description="Disordered" evidence="11">
    <location>
        <begin position="1"/>
        <end position="201"/>
    </location>
</feature>
<evidence type="ECO:0000256" key="11">
    <source>
        <dbReference type="SAM" id="MobiDB-lite"/>
    </source>
</evidence>
<dbReference type="PANTHER" id="PTHR37984:SF5">
    <property type="entry name" value="PROTEIN NYNRIN-LIKE"/>
    <property type="match status" value="1"/>
</dbReference>
<evidence type="ECO:0000256" key="3">
    <source>
        <dbReference type="ARBA" id="ARBA00022750"/>
    </source>
</evidence>
<dbReference type="SUPFAM" id="SSF53098">
    <property type="entry name" value="Ribonuclease H-like"/>
    <property type="match status" value="1"/>
</dbReference>
<evidence type="ECO:0000256" key="2">
    <source>
        <dbReference type="ARBA" id="ARBA00022723"/>
    </source>
</evidence>
<dbReference type="InterPro" id="IPR043502">
    <property type="entry name" value="DNA/RNA_pol_sf"/>
</dbReference>
<keyword evidence="4" id="KW-0378">Hydrolase</keyword>
<keyword evidence="6" id="KW-0229">DNA integration</keyword>
<dbReference type="InterPro" id="IPR041588">
    <property type="entry name" value="Integrase_H2C2"/>
</dbReference>
<dbReference type="Pfam" id="PF08284">
    <property type="entry name" value="RVP_2"/>
    <property type="match status" value="1"/>
</dbReference>
<keyword evidence="3" id="KW-0064">Aspartyl protease</keyword>
<dbReference type="InterPro" id="IPR016197">
    <property type="entry name" value="Chromo-like_dom_sf"/>
</dbReference>
<evidence type="ECO:0000256" key="9">
    <source>
        <dbReference type="ARBA" id="ARBA00023125"/>
    </source>
</evidence>
<gene>
    <name evidence="13" type="ordered locus">LOC_Os03g29864</name>
</gene>
<feature type="region of interest" description="Disordered" evidence="11">
    <location>
        <begin position="1459"/>
        <end position="1481"/>
    </location>
</feature>
<dbReference type="Gene3D" id="1.10.340.70">
    <property type="match status" value="1"/>
</dbReference>
<keyword evidence="5" id="KW-0460">Magnesium</keyword>
<evidence type="ECO:0000256" key="5">
    <source>
        <dbReference type="ARBA" id="ARBA00022842"/>
    </source>
</evidence>
<evidence type="ECO:0000256" key="10">
    <source>
        <dbReference type="ARBA" id="ARBA00023172"/>
    </source>
</evidence>
<accession>Q10JQ5</accession>
<dbReference type="Gene3D" id="3.10.10.10">
    <property type="entry name" value="HIV Type 1 Reverse Transcriptase, subunit A, domain 1"/>
    <property type="match status" value="1"/>
</dbReference>
<dbReference type="GO" id="GO:0046872">
    <property type="term" value="F:metal ion binding"/>
    <property type="evidence" value="ECO:0007669"/>
    <property type="project" value="UniProtKB-KW"/>
</dbReference>
<evidence type="ECO:0000313" key="13">
    <source>
        <dbReference type="EMBL" id="ABF96573.1"/>
    </source>
</evidence>
<dbReference type="GO" id="GO:0015074">
    <property type="term" value="P:DNA integration"/>
    <property type="evidence" value="ECO:0007669"/>
    <property type="project" value="UniProtKB-KW"/>
</dbReference>
<evidence type="ECO:0000256" key="1">
    <source>
        <dbReference type="ARBA" id="ARBA00022670"/>
    </source>
</evidence>
<dbReference type="Pfam" id="PF03732">
    <property type="entry name" value="Retrotrans_gag"/>
    <property type="match status" value="1"/>
</dbReference>
<reference evidence="13" key="1">
    <citation type="journal article" date="2005" name="Genome Res.">
        <title>Sequence, annotation, and analysis of synteny between rice chromosome 3 and diverged grass species.</title>
        <authorList>
            <consortium name="Rice Chromosome 3 Sequencing Consortium"/>
            <person name="Buell C.R."/>
            <person name="Yuan Q."/>
            <person name="Ouyang S."/>
            <person name="Liu J."/>
            <person name="Zhu W."/>
            <person name="Wang A."/>
            <person name="Maiti R."/>
            <person name="Haas B."/>
            <person name="Wortman J."/>
            <person name="Pertea M."/>
            <person name="Jones K.M."/>
            <person name="Kim M."/>
            <person name="Overton L."/>
            <person name="Tsitrin T."/>
            <person name="Fadrosh D."/>
            <person name="Bera J."/>
            <person name="Weaver B."/>
            <person name="Jin S."/>
            <person name="Johri S."/>
            <person name="Reardon M."/>
            <person name="Webb K."/>
            <person name="Hill J."/>
            <person name="Moffat K."/>
            <person name="Tallon L."/>
            <person name="Van Aken S."/>
            <person name="Lewis M."/>
            <person name="Utterback T."/>
            <person name="Feldblyum T."/>
            <person name="Zismann V."/>
            <person name="Iobst S."/>
            <person name="Hsiao J."/>
            <person name="de Vazeille A.R."/>
            <person name="Salzberg S.L."/>
            <person name="White O."/>
            <person name="Fraser C."/>
            <person name="Yu Y."/>
            <person name="Kim H."/>
            <person name="Rambo T."/>
            <person name="Currie J."/>
            <person name="Collura K."/>
            <person name="Kernodle-Thompson S."/>
            <person name="Wei F."/>
            <person name="Kudrna K."/>
            <person name="Ammiraju J.S."/>
            <person name="Luo M."/>
            <person name="Goicoechea J.L."/>
            <person name="Wing R.A."/>
            <person name="Henry D."/>
            <person name="Oates R."/>
            <person name="Palmer M."/>
            <person name="Pries G."/>
            <person name="Saski C."/>
            <person name="Simmons J."/>
            <person name="Soderlund C."/>
            <person name="Nelson W."/>
            <person name="de la Bastide M."/>
            <person name="Spiegel L."/>
            <person name="Nascimento L."/>
            <person name="Huang E."/>
            <person name="Preston R."/>
            <person name="Zutavern T."/>
            <person name="Palmer L."/>
            <person name="O'Shaughnessy A."/>
            <person name="Dike S."/>
            <person name="McCombie W.R."/>
            <person name="Minx P."/>
            <person name="Cordum H."/>
            <person name="Wilson R."/>
            <person name="Jin W."/>
            <person name="Lee H.R."/>
            <person name="Jiang J."/>
            <person name="Jackson S."/>
        </authorList>
    </citation>
    <scope>NUCLEOTIDE SEQUENCE [LARGE SCALE GENOMIC DNA]</scope>
</reference>
<reference evidence="13" key="2">
    <citation type="submission" date="2006-06" db="EMBL/GenBank/DDBJ databases">
        <authorList>
            <person name="Buell R."/>
            <person name="Wing R.A."/>
            <person name="McCombie W.A."/>
            <person name="Ouyang S."/>
        </authorList>
    </citation>
    <scope>NUCLEOTIDE SEQUENCE</scope>
</reference>
<keyword evidence="8" id="KW-0239">DNA-directed DNA polymerase</keyword>
<dbReference type="Gene3D" id="3.30.420.10">
    <property type="entry name" value="Ribonuclease H-like superfamily/Ribonuclease H"/>
    <property type="match status" value="1"/>
</dbReference>
<feature type="compositionally biased region" description="Basic and acidic residues" evidence="11">
    <location>
        <begin position="53"/>
        <end position="65"/>
    </location>
</feature>
<keyword evidence="1" id="KW-0645">Protease</keyword>
<evidence type="ECO:0000259" key="12">
    <source>
        <dbReference type="PROSITE" id="PS50994"/>
    </source>
</evidence>
<dbReference type="GO" id="GO:0006508">
    <property type="term" value="P:proteolysis"/>
    <property type="evidence" value="ECO:0007669"/>
    <property type="project" value="UniProtKB-KW"/>
</dbReference>
<dbReference type="InterPro" id="IPR056924">
    <property type="entry name" value="SH3_Tf2-1"/>
</dbReference>
<name>Q10JQ5_ORYSJ</name>
<dbReference type="InterPro" id="IPR001584">
    <property type="entry name" value="Integrase_cat-core"/>
</dbReference>
<dbReference type="InterPro" id="IPR036397">
    <property type="entry name" value="RNaseH_sf"/>
</dbReference>
<dbReference type="GO" id="GO:0006310">
    <property type="term" value="P:DNA recombination"/>
    <property type="evidence" value="ECO:0007669"/>
    <property type="project" value="UniProtKB-KW"/>
</dbReference>
<dbReference type="Pfam" id="PF00665">
    <property type="entry name" value="rve"/>
    <property type="match status" value="1"/>
</dbReference>
<dbReference type="PANTHER" id="PTHR37984">
    <property type="entry name" value="PROTEIN CBG26694"/>
    <property type="match status" value="1"/>
</dbReference>
<keyword evidence="10" id="KW-0233">DNA recombination</keyword>
<dbReference type="InterPro" id="IPR005162">
    <property type="entry name" value="Retrotrans_gag_dom"/>
</dbReference>
<keyword evidence="8" id="KW-0808">Transferase</keyword>
<keyword evidence="7" id="KW-0695">RNA-directed DNA polymerase</keyword>
<dbReference type="CDD" id="cd01647">
    <property type="entry name" value="RT_LTR"/>
    <property type="match status" value="1"/>
</dbReference>
<feature type="compositionally biased region" description="Low complexity" evidence="11">
    <location>
        <begin position="32"/>
        <end position="52"/>
    </location>
</feature>
<keyword evidence="8" id="KW-0548">Nucleotidyltransferase</keyword>
<evidence type="ECO:0000256" key="7">
    <source>
        <dbReference type="ARBA" id="ARBA00022918"/>
    </source>
</evidence>
<protein>
    <submittedName>
        <fullName evidence="13">Retrotransposon protein, putative, unclassified, expressed</fullName>
    </submittedName>
</protein>
<dbReference type="CDD" id="cd00303">
    <property type="entry name" value="retropepsin_like"/>
    <property type="match status" value="1"/>
</dbReference>
<dbReference type="SUPFAM" id="SSF56672">
    <property type="entry name" value="DNA/RNA polymerases"/>
    <property type="match status" value="1"/>
</dbReference>
<feature type="compositionally biased region" description="Acidic residues" evidence="11">
    <location>
        <begin position="192"/>
        <end position="201"/>
    </location>
</feature>
<keyword evidence="2" id="KW-0479">Metal-binding</keyword>
<sequence>MAYRAPTLRPQLAASPASRVPLSDSRRPPVYSGSNGFWSGRGRSGRASTSSSRVEDKVLRRRGLDGDQTSVRAFSSPREGANWMGSSPASSSSSSSSHASSSSESWIRDKLSGVRPSSLAGRAPTTGTKRQCSSPPPSADRSEKKAKEDLAMEEPPEALAMEEQQDALATKEQALAMEEEQGAPATKGEQEVLPEMEEEQLVMEEEQESLAMDKMESGMEEQPGIEEEVLPEMEEQLMIEEEQELSAMDKMESGMEEQPGIEEEVLPEMEEQLMIEEEQELSAMDKMESGMEEQPGIEEEVLPEMEEQLMIEEEQELSAMDKMESGMEEQPGIEEEQPATEELGADDALPSANTHLDLVSSHLRDDGNWLTVMSSLCHPSRGWCLWAIFGSHAFAIDTTADADILTLDLAGLKETTSCPRAKGNNVKHCGTESCASSWIKPGILQAPLKQAMDSMESKLLEKLEGITKWMHEIDQRLDSQSGSLEKVTTKVDLAMDSVGKVQQECAELARSMKRVASCSDQAGILGSPFGISQVSASGSATPPPLNPLVPPVLDGVDLGHGFGDGIYRRHQPLPKMDFPRFDGSDVRIWLDMCETYFDMYQITQNFKVSAAVLHMSGNAAQWYHSYKLVNEVNSWDQFRMAVATEFECVVEREKMSALDTLTQTGTMTEYKQQFDSLVYQIRVFDPSMGGKMLVTHFMNGLTEEIRAAVVIQLPDTVQQASAIALMQESVLASRATKALKGKFVKLPQYKSDVSSDTTLGRVDKGDLWKAKQLKDYRRAQGLCFKCGDKYTPEHRCAVGGQIKAMKLEEVLTDDILDAVIAAEQSDDEEDCHISLNAFTGAHLPTAIHLRALVHSKVLLLLVDSGSSHSFIDYNFAHMLGLPLKPIPSTLVKVANGDCLPCQPYRYSPLQKDEIEKQVKEMIDAGLITPSMSPYTSPVLLVKKKDGSWRFCVDYRRLNALTIKSTKFFSKLDLKAGYHQIRMVETDEAKTAFKTHHGQFQFREVINSYTVDPQAQQLLAELAVHSPNSQGYSLTQGIIRFQNKIWIGSNAGLHTKLIQAFHASALGGHSGIAATYHRIKKLFAWPGLKLDVENFVKQCQVCQQAKHEHCQLPGLLAPLPIPKEAWQDISMDFIEGLPRSDGYNAILVVVDRFTKYANFIPLRHPFTASQVAHLVDKTVFKTHGIPRSIVSDRDHLFTSKFWTTLFATWDTQLQMSTAYHPQTDSQTERVNQCLEMYLRCMTQANPKKWSHWIHLAEFWCNTNYHTSLGCSPHKALFGVDPHYSQVPDLTLATLPDVQQLTRAQLRMKNKADKGRSDRVFAVGDAVFLKLQPYAQSSVVNRPYPKLAYKFFGPFTVLERIGVAAYRLDLPASSTVHPVFHVSQLKAQVPDHTPVYTSLPSPVVLDAADVVPEAILERRLVKRGNAAHVQVLLKWSLLPADHATWEDYHVVKTRFPDAPAWGQAKTPAGGTVMTGNGDTEKEV</sequence>
<dbReference type="GO" id="GO:0003677">
    <property type="term" value="F:DNA binding"/>
    <property type="evidence" value="ECO:0007669"/>
    <property type="project" value="UniProtKB-KW"/>
</dbReference>
<feature type="compositionally biased region" description="Basic and acidic residues" evidence="11">
    <location>
        <begin position="140"/>
        <end position="150"/>
    </location>
</feature>
<evidence type="ECO:0000256" key="8">
    <source>
        <dbReference type="ARBA" id="ARBA00022932"/>
    </source>
</evidence>
<dbReference type="Pfam" id="PF24626">
    <property type="entry name" value="SH3_Tf2-1"/>
    <property type="match status" value="1"/>
</dbReference>